<feature type="compositionally biased region" description="Basic and acidic residues" evidence="1">
    <location>
        <begin position="26"/>
        <end position="47"/>
    </location>
</feature>
<proteinExistence type="predicted"/>
<feature type="region of interest" description="Disordered" evidence="1">
    <location>
        <begin position="18"/>
        <end position="70"/>
    </location>
</feature>
<sequence>MWSSGLVQVHRHLDSVVLVSQQDGRGSGDDSEMREKQTCNRERDKPHKTSSCRKGSTAFGDAGREIGTQS</sequence>
<protein>
    <submittedName>
        <fullName evidence="2">Uncharacterized protein</fullName>
    </submittedName>
</protein>
<reference evidence="2 3" key="1">
    <citation type="submission" date="2019-06" db="EMBL/GenBank/DDBJ databases">
        <title>Draft genomes of female and male turbot (Scophthalmus maximus).</title>
        <authorList>
            <person name="Xu H."/>
            <person name="Xu X.-W."/>
            <person name="Shao C."/>
            <person name="Chen S."/>
        </authorList>
    </citation>
    <scope>NUCLEOTIDE SEQUENCE [LARGE SCALE GENOMIC DNA]</scope>
    <source>
        <strain evidence="2">Ysfricsl-2016a</strain>
        <tissue evidence="2">Blood</tissue>
    </source>
</reference>
<accession>A0A6A4RND0</accession>
<dbReference type="Proteomes" id="UP000438429">
    <property type="component" value="Unassembled WGS sequence"/>
</dbReference>
<evidence type="ECO:0000313" key="2">
    <source>
        <dbReference type="EMBL" id="KAF0021678.1"/>
    </source>
</evidence>
<dbReference type="EMBL" id="VEVO01003175">
    <property type="protein sequence ID" value="KAF0021678.1"/>
    <property type="molecule type" value="Genomic_DNA"/>
</dbReference>
<comment type="caution">
    <text evidence="2">The sequence shown here is derived from an EMBL/GenBank/DDBJ whole genome shotgun (WGS) entry which is preliminary data.</text>
</comment>
<dbReference type="AlphaFoldDB" id="A0A6A4RND0"/>
<gene>
    <name evidence="2" type="ORF">F2P81_026069</name>
</gene>
<evidence type="ECO:0000313" key="3">
    <source>
        <dbReference type="Proteomes" id="UP000438429"/>
    </source>
</evidence>
<name>A0A6A4RND0_SCOMX</name>
<organism evidence="2 3">
    <name type="scientific">Scophthalmus maximus</name>
    <name type="common">Turbot</name>
    <name type="synonym">Psetta maxima</name>
    <dbReference type="NCBI Taxonomy" id="52904"/>
    <lineage>
        <taxon>Eukaryota</taxon>
        <taxon>Metazoa</taxon>
        <taxon>Chordata</taxon>
        <taxon>Craniata</taxon>
        <taxon>Vertebrata</taxon>
        <taxon>Euteleostomi</taxon>
        <taxon>Actinopterygii</taxon>
        <taxon>Neopterygii</taxon>
        <taxon>Teleostei</taxon>
        <taxon>Neoteleostei</taxon>
        <taxon>Acanthomorphata</taxon>
        <taxon>Carangaria</taxon>
        <taxon>Pleuronectiformes</taxon>
        <taxon>Pleuronectoidei</taxon>
        <taxon>Scophthalmidae</taxon>
        <taxon>Scophthalmus</taxon>
    </lineage>
</organism>
<evidence type="ECO:0000256" key="1">
    <source>
        <dbReference type="SAM" id="MobiDB-lite"/>
    </source>
</evidence>